<dbReference type="PROSITE" id="PS51257">
    <property type="entry name" value="PROKAR_LIPOPROTEIN"/>
    <property type="match status" value="1"/>
</dbReference>
<dbReference type="AlphaFoldDB" id="A0AAW4PMI9"/>
<gene>
    <name evidence="1" type="ORF">EGH21_04680</name>
</gene>
<dbReference type="EMBL" id="RKLR01000002">
    <property type="protein sequence ID" value="MBX0322324.1"/>
    <property type="molecule type" value="Genomic_DNA"/>
</dbReference>
<dbReference type="RefSeq" id="WP_220617332.1">
    <property type="nucleotide sequence ID" value="NZ_RKLR01000002.1"/>
</dbReference>
<evidence type="ECO:0000313" key="1">
    <source>
        <dbReference type="EMBL" id="MBX0322324.1"/>
    </source>
</evidence>
<name>A0AAW4PMI9_9EURY</name>
<protein>
    <recommendedName>
        <fullName evidence="3">Secreted protein</fullName>
    </recommendedName>
</protein>
<keyword evidence="2" id="KW-1185">Reference proteome</keyword>
<reference evidence="1 2" key="1">
    <citation type="submission" date="2021-06" db="EMBL/GenBank/DDBJ databases">
        <title>Halomicroarcula sp. a new haloarchaeum isolated from saline soil.</title>
        <authorList>
            <person name="Duran-Viseras A."/>
            <person name="Sanchez-Porro C."/>
            <person name="Ventosa A."/>
        </authorList>
    </citation>
    <scope>NUCLEOTIDE SEQUENCE [LARGE SCALE GENOMIC DNA]</scope>
    <source>
        <strain evidence="1 2">F13</strain>
    </source>
</reference>
<evidence type="ECO:0000313" key="2">
    <source>
        <dbReference type="Proteomes" id="UP001430377"/>
    </source>
</evidence>
<sequence length="166" mass="17583">MDLSRRAMLTAVGTAALAGCTGTDSETPTPDDIAYTVENVDAGPHDVVLAATPDGVTGFEFTYADGSTRTVEATDLGELPSDAIDGAVGLRPLGEGVDRRELTVAAGERRQGSFTGLAPDTRVFTLVAPSGEQIRSYGFSWCDQGRMELEIRVVTETSYEESVRCT</sequence>
<evidence type="ECO:0008006" key="3">
    <source>
        <dbReference type="Google" id="ProtNLM"/>
    </source>
</evidence>
<comment type="caution">
    <text evidence="1">The sequence shown here is derived from an EMBL/GenBank/DDBJ whole genome shotgun (WGS) entry which is preliminary data.</text>
</comment>
<dbReference type="InterPro" id="IPR058994">
    <property type="entry name" value="Ig-containing_halobact"/>
</dbReference>
<dbReference type="Pfam" id="PF26515">
    <property type="entry name" value="Ig_halo_2"/>
    <property type="match status" value="1"/>
</dbReference>
<proteinExistence type="predicted"/>
<organism evidence="1 2">
    <name type="scientific">Haloarcula rubra</name>
    <dbReference type="NCBI Taxonomy" id="2487747"/>
    <lineage>
        <taxon>Archaea</taxon>
        <taxon>Methanobacteriati</taxon>
        <taxon>Methanobacteriota</taxon>
        <taxon>Stenosarchaea group</taxon>
        <taxon>Halobacteria</taxon>
        <taxon>Halobacteriales</taxon>
        <taxon>Haloarculaceae</taxon>
        <taxon>Haloarcula</taxon>
    </lineage>
</organism>
<accession>A0AAW4PMI9</accession>
<dbReference type="Proteomes" id="UP001430377">
    <property type="component" value="Unassembled WGS sequence"/>
</dbReference>